<name>A0A9W6GQ97_9HYPH</name>
<organism evidence="1 2">
    <name type="scientific">Methylocystis echinoides</name>
    <dbReference type="NCBI Taxonomy" id="29468"/>
    <lineage>
        <taxon>Bacteria</taxon>
        <taxon>Pseudomonadati</taxon>
        <taxon>Pseudomonadota</taxon>
        <taxon>Alphaproteobacteria</taxon>
        <taxon>Hyphomicrobiales</taxon>
        <taxon>Methylocystaceae</taxon>
        <taxon>Methylocystis</taxon>
    </lineage>
</organism>
<dbReference type="AlphaFoldDB" id="A0A9W6GQ97"/>
<accession>A0A9W6GQ97</accession>
<reference evidence="1" key="1">
    <citation type="journal article" date="2023" name="Int. J. Syst. Evol. Microbiol.">
        <title>Methylocystis iwaonis sp. nov., a type II methane-oxidizing bacterium from surface soil of a rice paddy field in Japan, and emended description of the genus Methylocystis (ex Whittenbury et al. 1970) Bowman et al. 1993.</title>
        <authorList>
            <person name="Kaise H."/>
            <person name="Sawadogo J.B."/>
            <person name="Alam M.S."/>
            <person name="Ueno C."/>
            <person name="Dianou D."/>
            <person name="Shinjo R."/>
            <person name="Asakawa S."/>
        </authorList>
    </citation>
    <scope>NUCLEOTIDE SEQUENCE</scope>
    <source>
        <strain evidence="1">LMG27198</strain>
    </source>
</reference>
<proteinExistence type="predicted"/>
<keyword evidence="2" id="KW-1185">Reference proteome</keyword>
<gene>
    <name evidence="1" type="ORF">LMG27198_01300</name>
</gene>
<comment type="caution">
    <text evidence="1">The sequence shown here is derived from an EMBL/GenBank/DDBJ whole genome shotgun (WGS) entry which is preliminary data.</text>
</comment>
<evidence type="ECO:0000313" key="2">
    <source>
        <dbReference type="Proteomes" id="UP001144323"/>
    </source>
</evidence>
<dbReference type="EMBL" id="BSEC01000001">
    <property type="protein sequence ID" value="GLI91138.1"/>
    <property type="molecule type" value="Genomic_DNA"/>
</dbReference>
<evidence type="ECO:0000313" key="1">
    <source>
        <dbReference type="EMBL" id="GLI91138.1"/>
    </source>
</evidence>
<protein>
    <submittedName>
        <fullName evidence="1">Uncharacterized protein</fullName>
    </submittedName>
</protein>
<dbReference type="Proteomes" id="UP001144323">
    <property type="component" value="Unassembled WGS sequence"/>
</dbReference>
<sequence>MHMDSRAALREILDGPLAQKSRDPILFYLDSHWNKDLPLADELEIIFSKCCRAIVLVDDFQVHDDPGYSYDDYGPGKALTFDYVTEKIRAYELATFYPHTSEAETGAKRGCILLANNDLMGPILERVPLLRKFAHTHENLSIQKA</sequence>